<dbReference type="PANTHER" id="PTHR38659">
    <property type="entry name" value="METAL-DEPENDENT PHOSPHOHYDROLASE"/>
    <property type="match status" value="1"/>
</dbReference>
<feature type="domain" description="HD" evidence="1">
    <location>
        <begin position="20"/>
        <end position="131"/>
    </location>
</feature>
<proteinExistence type="predicted"/>
<sequence length="169" mass="19089">MISKEEAISLLRTESCSQNVINHCINVSHYAKEIAEKASKDFVVDINLVEIGGLLHDIGRSKTNGVHHGYIGAEILRGKKIDEKVALICERHVGSGIDKKDAETFGLPPKKYIPETIEERIVCHADNFFINGEKVSFEKVYNRFIIELGKDHSSIQRLLSLQKDLQKYL</sequence>
<evidence type="ECO:0000313" key="2">
    <source>
        <dbReference type="EMBL" id="KYC52508.1"/>
    </source>
</evidence>
<dbReference type="AlphaFoldDB" id="A0A150J5Z0"/>
<dbReference type="NCBIfam" id="TIGR00277">
    <property type="entry name" value="HDIG"/>
    <property type="match status" value="1"/>
</dbReference>
<keyword evidence="2" id="KW-0808">Transferase</keyword>
<accession>A0A150J5Z0</accession>
<keyword evidence="2" id="KW-0489">Methyltransferase</keyword>
<dbReference type="InterPro" id="IPR004454">
    <property type="entry name" value="HD-related"/>
</dbReference>
<dbReference type="InterPro" id="IPR006675">
    <property type="entry name" value="HDIG_dom"/>
</dbReference>
<dbReference type="Gene3D" id="1.10.3210.10">
    <property type="entry name" value="Hypothetical protein af1432"/>
    <property type="match status" value="1"/>
</dbReference>
<dbReference type="SUPFAM" id="SSF109604">
    <property type="entry name" value="HD-domain/PDEase-like"/>
    <property type="match status" value="1"/>
</dbReference>
<evidence type="ECO:0000259" key="1">
    <source>
        <dbReference type="PROSITE" id="PS51831"/>
    </source>
</evidence>
<dbReference type="InterPro" id="IPR003607">
    <property type="entry name" value="HD/PDEase_dom"/>
</dbReference>
<name>A0A150J5Z0_9EURY</name>
<comment type="caution">
    <text evidence="2">The sequence shown here is derived from an EMBL/GenBank/DDBJ whole genome shotgun (WGS) entry which is preliminary data.</text>
</comment>
<dbReference type="SMART" id="SM00471">
    <property type="entry name" value="HDc"/>
    <property type="match status" value="1"/>
</dbReference>
<dbReference type="NCBIfam" id="TIGR00295">
    <property type="entry name" value="TIGR00295 family protein"/>
    <property type="match status" value="1"/>
</dbReference>
<organism evidence="2 3">
    <name type="scientific">Candidatus Methanofastidiosum methylothiophilum</name>
    <dbReference type="NCBI Taxonomy" id="1705564"/>
    <lineage>
        <taxon>Archaea</taxon>
        <taxon>Methanobacteriati</taxon>
        <taxon>Methanobacteriota</taxon>
        <taxon>Stenosarchaea group</taxon>
        <taxon>Candidatus Methanofastidiosia</taxon>
        <taxon>Candidatus Methanofastidiosales</taxon>
        <taxon>Candidatus Methanofastidiosaceae</taxon>
        <taxon>Candidatus Methanofastidiosum</taxon>
    </lineage>
</organism>
<dbReference type="InterPro" id="IPR006674">
    <property type="entry name" value="HD_domain"/>
</dbReference>
<evidence type="ECO:0000313" key="3">
    <source>
        <dbReference type="Proteomes" id="UP000075398"/>
    </source>
</evidence>
<dbReference type="STRING" id="1705564.APG08_01378"/>
<protein>
    <submittedName>
        <fullName evidence="2">tRNA 2'-O-methylase</fullName>
    </submittedName>
</protein>
<dbReference type="EMBL" id="LNGC01000022">
    <property type="protein sequence ID" value="KYC52508.1"/>
    <property type="molecule type" value="Genomic_DNA"/>
</dbReference>
<dbReference type="CDD" id="cd00077">
    <property type="entry name" value="HDc"/>
    <property type="match status" value="1"/>
</dbReference>
<dbReference type="GO" id="GO:0032259">
    <property type="term" value="P:methylation"/>
    <property type="evidence" value="ECO:0007669"/>
    <property type="project" value="UniProtKB-KW"/>
</dbReference>
<reference evidence="2 3" key="1">
    <citation type="journal article" date="2016" name="ISME J.">
        <title>Chasing the elusive Euryarchaeota class WSA2: genomes reveal a uniquely fastidious methyl-reducing methanogen.</title>
        <authorList>
            <person name="Nobu M.K."/>
            <person name="Narihiro T."/>
            <person name="Kuroda K."/>
            <person name="Mei R."/>
            <person name="Liu W.T."/>
        </authorList>
    </citation>
    <scope>NUCLEOTIDE SEQUENCE [LARGE SCALE GENOMIC DNA]</scope>
    <source>
        <strain evidence="2">U1lsi0528_Bin055</strain>
    </source>
</reference>
<gene>
    <name evidence="2" type="ORF">AMQ22_00778</name>
</gene>
<dbReference type="PANTHER" id="PTHR38659:SF2">
    <property type="entry name" value="HDIG DOMAIN PROTEIN"/>
    <property type="match status" value="1"/>
</dbReference>
<dbReference type="Pfam" id="PF01966">
    <property type="entry name" value="HD"/>
    <property type="match status" value="1"/>
</dbReference>
<dbReference type="GO" id="GO:0008168">
    <property type="term" value="F:methyltransferase activity"/>
    <property type="evidence" value="ECO:0007669"/>
    <property type="project" value="UniProtKB-KW"/>
</dbReference>
<dbReference type="PROSITE" id="PS51831">
    <property type="entry name" value="HD"/>
    <property type="match status" value="1"/>
</dbReference>
<dbReference type="Proteomes" id="UP000075398">
    <property type="component" value="Unassembled WGS sequence"/>
</dbReference>